<dbReference type="OrthoDB" id="7365268at2"/>
<feature type="domain" description="N-acetyltransferase" evidence="1">
    <location>
        <begin position="58"/>
        <end position="186"/>
    </location>
</feature>
<dbReference type="Proteomes" id="UP000054985">
    <property type="component" value="Unassembled WGS sequence"/>
</dbReference>
<keyword evidence="3" id="KW-0808">Transferase</keyword>
<reference evidence="3 5" key="2">
    <citation type="submission" date="2018-06" db="EMBL/GenBank/DDBJ databases">
        <authorList>
            <consortium name="Pathogen Informatics"/>
            <person name="Doyle S."/>
        </authorList>
    </citation>
    <scope>NUCLEOTIDE SEQUENCE [LARGE SCALE GENOMIC DNA]</scope>
    <source>
        <strain evidence="3 5">NCTC12239</strain>
    </source>
</reference>
<dbReference type="PROSITE" id="PS51186">
    <property type="entry name" value="GNAT"/>
    <property type="match status" value="1"/>
</dbReference>
<dbReference type="SUPFAM" id="SSF55729">
    <property type="entry name" value="Acyl-CoA N-acyltransferases (Nat)"/>
    <property type="match status" value="1"/>
</dbReference>
<evidence type="ECO:0000313" key="3">
    <source>
        <dbReference type="EMBL" id="STX61678.1"/>
    </source>
</evidence>
<reference evidence="2 4" key="1">
    <citation type="submission" date="2015-11" db="EMBL/GenBank/DDBJ databases">
        <title>Genomic analysis of 38 Legionella species identifies large and diverse effector repertoires.</title>
        <authorList>
            <person name="Burstein D."/>
            <person name="Amaro F."/>
            <person name="Zusman T."/>
            <person name="Lifshitz Z."/>
            <person name="Cohen O."/>
            <person name="Gilbert J.A."/>
            <person name="Pupko T."/>
            <person name="Shuman H.A."/>
            <person name="Segal G."/>
        </authorList>
    </citation>
    <scope>NUCLEOTIDE SEQUENCE [LARGE SCALE GENOMIC DNA]</scope>
    <source>
        <strain evidence="2 4">ATCC 43877</strain>
    </source>
</reference>
<dbReference type="Proteomes" id="UP000254040">
    <property type="component" value="Unassembled WGS sequence"/>
</dbReference>
<sequence length="186" mass="21141">MIAIKKLDELHVDELSSYLNHYQETTMFIRNNLYHSGITYQDAPFHGEYYGSFENKQLNGLSLIAYHIEALGDDVNNPTLEQSIIDEIQDTQLSQNRWILFVNNTPVSLCGFNANLPDIVQIGPVYTPPSLRNKGFARIAVYLCLKQAADRQVKRAILFTNDNSAICAYQALGFHQIGKYRLALLK</sequence>
<dbReference type="EMBL" id="UGOG01000001">
    <property type="protein sequence ID" value="STX61678.1"/>
    <property type="molecule type" value="Genomic_DNA"/>
</dbReference>
<evidence type="ECO:0000313" key="4">
    <source>
        <dbReference type="Proteomes" id="UP000054985"/>
    </source>
</evidence>
<evidence type="ECO:0000313" key="2">
    <source>
        <dbReference type="EMBL" id="KTD37613.1"/>
    </source>
</evidence>
<dbReference type="InterPro" id="IPR000182">
    <property type="entry name" value="GNAT_dom"/>
</dbReference>
<name>A0A378JWD9_9GAMM</name>
<evidence type="ECO:0000259" key="1">
    <source>
        <dbReference type="PROSITE" id="PS51186"/>
    </source>
</evidence>
<dbReference type="RefSeq" id="WP_028383248.1">
    <property type="nucleotide sequence ID" value="NZ_CAAAJG010000046.1"/>
</dbReference>
<accession>A0A378JWD9</accession>
<dbReference type="STRING" id="39962.Lmor_0476"/>
<dbReference type="Pfam" id="PF00583">
    <property type="entry name" value="Acetyltransf_1"/>
    <property type="match status" value="1"/>
</dbReference>
<dbReference type="GO" id="GO:0016747">
    <property type="term" value="F:acyltransferase activity, transferring groups other than amino-acyl groups"/>
    <property type="evidence" value="ECO:0007669"/>
    <property type="project" value="InterPro"/>
</dbReference>
<dbReference type="AlphaFoldDB" id="A0A378JWD9"/>
<dbReference type="Gene3D" id="3.40.630.30">
    <property type="match status" value="1"/>
</dbReference>
<protein>
    <submittedName>
        <fullName evidence="3">GNAT family acetyltransferase</fullName>
    </submittedName>
</protein>
<gene>
    <name evidence="2" type="ORF">Lmor_0476</name>
    <name evidence="3" type="ORF">NCTC12239_00595</name>
</gene>
<organism evidence="3 5">
    <name type="scientific">Legionella moravica</name>
    <dbReference type="NCBI Taxonomy" id="39962"/>
    <lineage>
        <taxon>Bacteria</taxon>
        <taxon>Pseudomonadati</taxon>
        <taxon>Pseudomonadota</taxon>
        <taxon>Gammaproteobacteria</taxon>
        <taxon>Legionellales</taxon>
        <taxon>Legionellaceae</taxon>
        <taxon>Legionella</taxon>
    </lineage>
</organism>
<dbReference type="InterPro" id="IPR016181">
    <property type="entry name" value="Acyl_CoA_acyltransferase"/>
</dbReference>
<proteinExistence type="predicted"/>
<evidence type="ECO:0000313" key="5">
    <source>
        <dbReference type="Proteomes" id="UP000254040"/>
    </source>
</evidence>
<dbReference type="EMBL" id="LNYN01000012">
    <property type="protein sequence ID" value="KTD37613.1"/>
    <property type="molecule type" value="Genomic_DNA"/>
</dbReference>
<keyword evidence="4" id="KW-1185">Reference proteome</keyword>